<evidence type="ECO:0000256" key="5">
    <source>
        <dbReference type="SAM" id="MobiDB-lite"/>
    </source>
</evidence>
<keyword evidence="4 6" id="KW-0472">Membrane</keyword>
<feature type="domain" description="EamA" evidence="7">
    <location>
        <begin position="14"/>
        <end position="146"/>
    </location>
</feature>
<dbReference type="Proteomes" id="UP000595332">
    <property type="component" value="Chromosome"/>
</dbReference>
<evidence type="ECO:0000256" key="3">
    <source>
        <dbReference type="ARBA" id="ARBA00022989"/>
    </source>
</evidence>
<organism evidence="8 9">
    <name type="scientific">Neptunomonas japonica JAMM 1380</name>
    <dbReference type="NCBI Taxonomy" id="1441457"/>
    <lineage>
        <taxon>Bacteria</taxon>
        <taxon>Pseudomonadati</taxon>
        <taxon>Pseudomonadota</taxon>
        <taxon>Gammaproteobacteria</taxon>
        <taxon>Oceanospirillales</taxon>
        <taxon>Oceanospirillaceae</taxon>
        <taxon>Neptunomonas</taxon>
    </lineage>
</organism>
<comment type="subcellular location">
    <subcellularLocation>
        <location evidence="1">Membrane</location>
        <topology evidence="1">Multi-pass membrane protein</topology>
    </subcellularLocation>
</comment>
<feature type="transmembrane region" description="Helical" evidence="6">
    <location>
        <begin position="75"/>
        <end position="95"/>
    </location>
</feature>
<dbReference type="Pfam" id="PF00892">
    <property type="entry name" value="EamA"/>
    <property type="match status" value="1"/>
</dbReference>
<name>A0A7R6SVR9_9GAMM</name>
<dbReference type="InterPro" id="IPR000620">
    <property type="entry name" value="EamA_dom"/>
</dbReference>
<dbReference type="EMBL" id="AP014546">
    <property type="protein sequence ID" value="BBB29725.1"/>
    <property type="molecule type" value="Genomic_DNA"/>
</dbReference>
<evidence type="ECO:0000259" key="7">
    <source>
        <dbReference type="Pfam" id="PF00892"/>
    </source>
</evidence>
<feature type="transmembrane region" description="Helical" evidence="6">
    <location>
        <begin position="45"/>
        <end position="63"/>
    </location>
</feature>
<evidence type="ECO:0000256" key="4">
    <source>
        <dbReference type="ARBA" id="ARBA00023136"/>
    </source>
</evidence>
<dbReference type="PANTHER" id="PTHR22911:SF6">
    <property type="entry name" value="SOLUTE CARRIER FAMILY 35 MEMBER G1"/>
    <property type="match status" value="1"/>
</dbReference>
<evidence type="ECO:0000313" key="8">
    <source>
        <dbReference type="EMBL" id="BBB29725.1"/>
    </source>
</evidence>
<accession>A0A7R6SVR9</accession>
<dbReference type="SUPFAM" id="SSF103481">
    <property type="entry name" value="Multidrug resistance efflux transporter EmrE"/>
    <property type="match status" value="2"/>
</dbReference>
<feature type="transmembrane region" description="Helical" evidence="6">
    <location>
        <begin position="101"/>
        <end position="123"/>
    </location>
</feature>
<proteinExistence type="predicted"/>
<evidence type="ECO:0000256" key="2">
    <source>
        <dbReference type="ARBA" id="ARBA00022692"/>
    </source>
</evidence>
<dbReference type="GO" id="GO:0016020">
    <property type="term" value="C:membrane"/>
    <property type="evidence" value="ECO:0007669"/>
    <property type="project" value="UniProtKB-SubCell"/>
</dbReference>
<keyword evidence="3 6" id="KW-1133">Transmembrane helix</keyword>
<dbReference type="InterPro" id="IPR037185">
    <property type="entry name" value="EmrE-like"/>
</dbReference>
<evidence type="ECO:0000256" key="1">
    <source>
        <dbReference type="ARBA" id="ARBA00004141"/>
    </source>
</evidence>
<feature type="transmembrane region" description="Helical" evidence="6">
    <location>
        <begin position="233"/>
        <end position="254"/>
    </location>
</feature>
<evidence type="ECO:0000313" key="9">
    <source>
        <dbReference type="Proteomes" id="UP000595332"/>
    </source>
</evidence>
<reference evidence="8 9" key="1">
    <citation type="journal article" date="2008" name="Int. J. Syst. Evol. Microbiol.">
        <title>Neptunomonas japonica sp. nov., an Osedax japonicus symbiont-like bacterium isolated from sediment adjacent to sperm whale carcasses off Kagoshima, Japan.</title>
        <authorList>
            <person name="Miyazaki M."/>
            <person name="Nogi Y."/>
            <person name="Fujiwara Y."/>
            <person name="Kawato M."/>
            <person name="Kubokawa K."/>
            <person name="Horikoshi K."/>
        </authorList>
    </citation>
    <scope>NUCLEOTIDE SEQUENCE [LARGE SCALE GENOMIC DNA]</scope>
    <source>
        <strain evidence="8 9">JAMM 1380</strain>
    </source>
</reference>
<evidence type="ECO:0000256" key="6">
    <source>
        <dbReference type="SAM" id="Phobius"/>
    </source>
</evidence>
<dbReference type="KEGG" id="njp:NEJAP_1774"/>
<dbReference type="AlphaFoldDB" id="A0A7R6SVR9"/>
<dbReference type="RefSeq" id="WP_201350322.1">
    <property type="nucleotide sequence ID" value="NZ_AP014546.1"/>
</dbReference>
<feature type="region of interest" description="Disordered" evidence="5">
    <location>
        <begin position="309"/>
        <end position="331"/>
    </location>
</feature>
<feature type="transmembrane region" description="Helical" evidence="6">
    <location>
        <begin position="261"/>
        <end position="281"/>
    </location>
</feature>
<feature type="transmembrane region" description="Helical" evidence="6">
    <location>
        <begin position="185"/>
        <end position="208"/>
    </location>
</feature>
<dbReference type="PANTHER" id="PTHR22911">
    <property type="entry name" value="ACYL-MALONYL CONDENSING ENZYME-RELATED"/>
    <property type="match status" value="1"/>
</dbReference>
<feature type="transmembrane region" description="Helical" evidence="6">
    <location>
        <begin position="12"/>
        <end position="33"/>
    </location>
</feature>
<feature type="transmembrane region" description="Helical" evidence="6">
    <location>
        <begin position="130"/>
        <end position="147"/>
    </location>
</feature>
<sequence>MTAETKHEADRIRSAIVTIILTVFALALGDAIIKGVSASFTLWQIFFLRSAIAAPILVAVLKTRKQLTFILPNHFWWTMLRSLMLTLMWVTYYASLPHVNLSVAAAAYYTLPLFITIFASVFLGDTIGKIGWLEIALGFVGVLMVLQPRIEDFNWYALLPVSSAILYALAMVLTRSRCKSENVIVLSLWLNLMMLFTGAILTLVLMLLQPSPQVVEGQEFLFGPWSEMSDKEWVVIGILSVAILVGSVGAAYAYQNGPPATIATFDFAYVAFAVLWGVVMFQEIPSAVGAIGMFLIVFAGILAVRAKGRSHTPPNKERNADSGAGAPPPVR</sequence>
<feature type="transmembrane region" description="Helical" evidence="6">
    <location>
        <begin position="287"/>
        <end position="306"/>
    </location>
</feature>
<gene>
    <name evidence="8" type="ORF">NEJAP_1774</name>
</gene>
<keyword evidence="9" id="KW-1185">Reference proteome</keyword>
<protein>
    <recommendedName>
        <fullName evidence="7">EamA domain-containing protein</fullName>
    </recommendedName>
</protein>
<keyword evidence="2 6" id="KW-0812">Transmembrane</keyword>
<feature type="transmembrane region" description="Helical" evidence="6">
    <location>
        <begin position="153"/>
        <end position="173"/>
    </location>
</feature>